<evidence type="ECO:0000256" key="1">
    <source>
        <dbReference type="SAM" id="SignalP"/>
    </source>
</evidence>
<sequence>MITLLLPALTSTAVAGGTPSAIYTNCEVDPVKCNCEVDPVKCLKKTAGPAATRASSPRPSPCQPANPNYAYKQLIVRQAPPTRSSRLQGYTHVTVILKSKVLGNGRGVLSVKDTVLGKQLLKGFTVTNIFKRDGLIVVELCYPARPLP</sequence>
<dbReference type="EMBL" id="AP026561">
    <property type="protein sequence ID" value="BDP43334.1"/>
    <property type="molecule type" value="Genomic_DNA"/>
</dbReference>
<feature type="chain" id="PRO_5045277593" evidence="1">
    <location>
        <begin position="16"/>
        <end position="148"/>
    </location>
</feature>
<evidence type="ECO:0000313" key="2">
    <source>
        <dbReference type="EMBL" id="BDP43334.1"/>
    </source>
</evidence>
<proteinExistence type="predicted"/>
<keyword evidence="3" id="KW-1185">Reference proteome</keyword>
<reference evidence="2" key="1">
    <citation type="submission" date="2022-07" db="EMBL/GenBank/DDBJ databases">
        <title>Complete Genome Sequence of the Radioresistant Bacterium Deinococcus aetherius ST0316, Isolated from the Air Dust collected in Lower Stratosphere above Japan.</title>
        <authorList>
            <person name="Satoh K."/>
            <person name="Hagiwara K."/>
            <person name="Katsumata K."/>
            <person name="Kubo A."/>
            <person name="Yokobori S."/>
            <person name="Yamagishi A."/>
            <person name="Oono Y."/>
            <person name="Narumi I."/>
        </authorList>
    </citation>
    <scope>NUCLEOTIDE SEQUENCE</scope>
    <source>
        <strain evidence="2">ST0316</strain>
        <plasmid evidence="2">pDAETH-1</plasmid>
    </source>
</reference>
<name>A0ABN6RNA0_9DEIO</name>
<dbReference type="Proteomes" id="UP001064971">
    <property type="component" value="Plasmid pDAETH-1"/>
</dbReference>
<evidence type="ECO:0000313" key="3">
    <source>
        <dbReference type="Proteomes" id="UP001064971"/>
    </source>
</evidence>
<protein>
    <submittedName>
        <fullName evidence="2">Uncharacterized protein</fullName>
    </submittedName>
</protein>
<keyword evidence="1" id="KW-0732">Signal</keyword>
<keyword evidence="2" id="KW-0614">Plasmid</keyword>
<organism evidence="2 3">
    <name type="scientific">Deinococcus aetherius</name>
    <dbReference type="NCBI Taxonomy" id="200252"/>
    <lineage>
        <taxon>Bacteria</taxon>
        <taxon>Thermotogati</taxon>
        <taxon>Deinococcota</taxon>
        <taxon>Deinococci</taxon>
        <taxon>Deinococcales</taxon>
        <taxon>Deinococcaceae</taxon>
        <taxon>Deinococcus</taxon>
    </lineage>
</organism>
<geneLocation type="plasmid" evidence="2 3">
    <name>pDAETH-1</name>
</geneLocation>
<accession>A0ABN6RNA0</accession>
<gene>
    <name evidence="2" type="ORF">DAETH_33030</name>
</gene>
<feature type="signal peptide" evidence="1">
    <location>
        <begin position="1"/>
        <end position="15"/>
    </location>
</feature>